<reference evidence="2" key="1">
    <citation type="journal article" date="2020" name="New Phytol.">
        <title>Comparative genomics reveals dynamic genome evolution in host specialist ectomycorrhizal fungi.</title>
        <authorList>
            <person name="Lofgren L.A."/>
            <person name="Nguyen N.H."/>
            <person name="Vilgalys R."/>
            <person name="Ruytinx J."/>
            <person name="Liao H.L."/>
            <person name="Branco S."/>
            <person name="Kuo A."/>
            <person name="LaButti K."/>
            <person name="Lipzen A."/>
            <person name="Andreopoulos W."/>
            <person name="Pangilinan J."/>
            <person name="Riley R."/>
            <person name="Hundley H."/>
            <person name="Na H."/>
            <person name="Barry K."/>
            <person name="Grigoriev I.V."/>
            <person name="Stajich J.E."/>
            <person name="Kennedy P.G."/>
        </authorList>
    </citation>
    <scope>NUCLEOTIDE SEQUENCE</scope>
    <source>
        <strain evidence="2">MN1</strain>
    </source>
</reference>
<evidence type="ECO:0000259" key="1">
    <source>
        <dbReference type="Pfam" id="PF00270"/>
    </source>
</evidence>
<comment type="caution">
    <text evidence="2">The sequence shown here is derived from an EMBL/GenBank/DDBJ whole genome shotgun (WGS) entry which is preliminary data.</text>
</comment>
<protein>
    <recommendedName>
        <fullName evidence="1">DEAD/DEAH-box helicase domain-containing protein</fullName>
    </recommendedName>
</protein>
<dbReference type="GO" id="GO:0003676">
    <property type="term" value="F:nucleic acid binding"/>
    <property type="evidence" value="ECO:0007669"/>
    <property type="project" value="InterPro"/>
</dbReference>
<dbReference type="Gene3D" id="3.40.50.300">
    <property type="entry name" value="P-loop containing nucleotide triphosphate hydrolases"/>
    <property type="match status" value="1"/>
</dbReference>
<dbReference type="InterPro" id="IPR011545">
    <property type="entry name" value="DEAD/DEAH_box_helicase_dom"/>
</dbReference>
<feature type="domain" description="DEAD/DEAH-box helicase" evidence="1">
    <location>
        <begin position="36"/>
        <end position="89"/>
    </location>
</feature>
<dbReference type="InterPro" id="IPR027417">
    <property type="entry name" value="P-loop_NTPase"/>
</dbReference>
<dbReference type="RefSeq" id="XP_041190846.1">
    <property type="nucleotide sequence ID" value="XM_041336180.1"/>
</dbReference>
<dbReference type="GO" id="GO:0005524">
    <property type="term" value="F:ATP binding"/>
    <property type="evidence" value="ECO:0007669"/>
    <property type="project" value="InterPro"/>
</dbReference>
<gene>
    <name evidence="2" type="ORF">BJ212DRAFT_1368332</name>
</gene>
<dbReference type="Proteomes" id="UP000807769">
    <property type="component" value="Unassembled WGS sequence"/>
</dbReference>
<dbReference type="SUPFAM" id="SSF52540">
    <property type="entry name" value="P-loop containing nucleoside triphosphate hydrolases"/>
    <property type="match status" value="1"/>
</dbReference>
<dbReference type="OrthoDB" id="10261556at2759"/>
<accession>A0A9P7E6S6</accession>
<name>A0A9P7E6S6_9AGAM</name>
<dbReference type="GeneID" id="64630197"/>
<proteinExistence type="predicted"/>
<sequence length="95" mass="10546">MLAPSRVKRYQAHDLNLEGLARRAQRSLDQRPFDWQLEAAAAVMEVYDVVLDIVTGCAKTLCFSLPLLQNEQDIGLVISPLTALMIDQVSGKYGV</sequence>
<dbReference type="Pfam" id="PF00270">
    <property type="entry name" value="DEAD"/>
    <property type="match status" value="1"/>
</dbReference>
<organism evidence="2 3">
    <name type="scientific">Suillus subaureus</name>
    <dbReference type="NCBI Taxonomy" id="48587"/>
    <lineage>
        <taxon>Eukaryota</taxon>
        <taxon>Fungi</taxon>
        <taxon>Dikarya</taxon>
        <taxon>Basidiomycota</taxon>
        <taxon>Agaricomycotina</taxon>
        <taxon>Agaricomycetes</taxon>
        <taxon>Agaricomycetidae</taxon>
        <taxon>Boletales</taxon>
        <taxon>Suillineae</taxon>
        <taxon>Suillaceae</taxon>
        <taxon>Suillus</taxon>
    </lineage>
</organism>
<evidence type="ECO:0000313" key="2">
    <source>
        <dbReference type="EMBL" id="KAG1812823.1"/>
    </source>
</evidence>
<evidence type="ECO:0000313" key="3">
    <source>
        <dbReference type="Proteomes" id="UP000807769"/>
    </source>
</evidence>
<dbReference type="AlphaFoldDB" id="A0A9P7E6S6"/>
<keyword evidence="3" id="KW-1185">Reference proteome</keyword>
<dbReference type="EMBL" id="JABBWG010000025">
    <property type="protein sequence ID" value="KAG1812823.1"/>
    <property type="molecule type" value="Genomic_DNA"/>
</dbReference>